<evidence type="ECO:0000256" key="1">
    <source>
        <dbReference type="ARBA" id="ARBA00022723"/>
    </source>
</evidence>
<feature type="domain" description="MYND-type" evidence="6">
    <location>
        <begin position="22"/>
        <end position="59"/>
    </location>
</feature>
<feature type="coiled-coil region" evidence="5">
    <location>
        <begin position="71"/>
        <end position="98"/>
    </location>
</feature>
<dbReference type="InterPro" id="IPR002893">
    <property type="entry name" value="Znf_MYND"/>
</dbReference>
<dbReference type="Proteomes" id="UP001057375">
    <property type="component" value="Unassembled WGS sequence"/>
</dbReference>
<dbReference type="SUPFAM" id="SSF144232">
    <property type="entry name" value="HIT/MYND zinc finger-like"/>
    <property type="match status" value="1"/>
</dbReference>
<keyword evidence="2 4" id="KW-0863">Zinc-finger</keyword>
<dbReference type="PANTHER" id="PTHR46533:SF1">
    <property type="entry name" value="ZINC FINGER MYND DOMAIN-CONTAINING PROTEIN 12"/>
    <property type="match status" value="1"/>
</dbReference>
<evidence type="ECO:0000256" key="5">
    <source>
        <dbReference type="SAM" id="Coils"/>
    </source>
</evidence>
<dbReference type="Pfam" id="PF01753">
    <property type="entry name" value="zf-MYND"/>
    <property type="match status" value="1"/>
</dbReference>
<dbReference type="PROSITE" id="PS01360">
    <property type="entry name" value="ZF_MYND_1"/>
    <property type="match status" value="1"/>
</dbReference>
<evidence type="ECO:0000256" key="3">
    <source>
        <dbReference type="ARBA" id="ARBA00022833"/>
    </source>
</evidence>
<dbReference type="Gene3D" id="1.25.40.10">
    <property type="entry name" value="Tetratricopeptide repeat domain"/>
    <property type="match status" value="1"/>
</dbReference>
<dbReference type="SUPFAM" id="SSF48452">
    <property type="entry name" value="TPR-like"/>
    <property type="match status" value="1"/>
</dbReference>
<dbReference type="Gene3D" id="6.10.140.2220">
    <property type="match status" value="1"/>
</dbReference>
<dbReference type="InterPro" id="IPR053248">
    <property type="entry name" value="Zinc_finger_MYND_domain"/>
</dbReference>
<evidence type="ECO:0000256" key="2">
    <source>
        <dbReference type="ARBA" id="ARBA00022771"/>
    </source>
</evidence>
<protein>
    <recommendedName>
        <fullName evidence="6">MYND-type domain-containing protein</fullName>
    </recommendedName>
</protein>
<dbReference type="EMBL" id="BQXS01000163">
    <property type="protein sequence ID" value="GKT28142.1"/>
    <property type="molecule type" value="Genomic_DNA"/>
</dbReference>
<evidence type="ECO:0000313" key="8">
    <source>
        <dbReference type="Proteomes" id="UP001057375"/>
    </source>
</evidence>
<reference evidence="7" key="1">
    <citation type="submission" date="2022-03" db="EMBL/GenBank/DDBJ databases">
        <title>Draft genome sequence of Aduncisulcus paluster, a free-living microaerophilic Fornicata.</title>
        <authorList>
            <person name="Yuyama I."/>
            <person name="Kume K."/>
            <person name="Tamura T."/>
            <person name="Inagaki Y."/>
            <person name="Hashimoto T."/>
        </authorList>
    </citation>
    <scope>NUCLEOTIDE SEQUENCE</scope>
    <source>
        <strain evidence="7">NY0171</strain>
    </source>
</reference>
<keyword evidence="3" id="KW-0862">Zinc</keyword>
<keyword evidence="1" id="KW-0479">Metal-binding</keyword>
<gene>
    <name evidence="7" type="ORF">ADUPG1_000458</name>
</gene>
<sequence length="374" mass="41714">MVIPEPIQINPLSFSKGTKRVCKLCGKGAKYMCPSCRVVFYCSKEHHKTDYIGVHSIVCSYLAQLRGEPPEITSEAQRKDYEEKMRKIKEKCRAEAVNQASAFLSRQEYVQALPGARLSLSLARELFDPSSPQLVPAYLQVGEAAMGRGYLELAETALASARWIILQHSSVLHTSEPVFSDMDDPKVQALVRLRGKLHRQTGKLHAFQKDFKSAIIETAHDTYLSALSSGGPDSAHTAVAFCHLGNLFLKTGENKKSVKFFDKAAMFLRKALDKTIFDEEEFPLEGGEAAEPRVMLERLAQLQKKNGDKERAGKMFVVLGCLALVTGTPEERGDAYSKTVTGVDILREVLDEDSDDMKWAIRCCEYVKKRCGAR</sequence>
<evidence type="ECO:0000259" key="6">
    <source>
        <dbReference type="PROSITE" id="PS50865"/>
    </source>
</evidence>
<accession>A0ABQ5K6F2</accession>
<organism evidence="7 8">
    <name type="scientific">Aduncisulcus paluster</name>
    <dbReference type="NCBI Taxonomy" id="2918883"/>
    <lineage>
        <taxon>Eukaryota</taxon>
        <taxon>Metamonada</taxon>
        <taxon>Carpediemonas-like organisms</taxon>
        <taxon>Aduncisulcus</taxon>
    </lineage>
</organism>
<evidence type="ECO:0000313" key="7">
    <source>
        <dbReference type="EMBL" id="GKT28142.1"/>
    </source>
</evidence>
<dbReference type="PANTHER" id="PTHR46533">
    <property type="entry name" value="ZINC FINGER MYND DOMAIN-CONTAINING PROTEIN 12"/>
    <property type="match status" value="1"/>
</dbReference>
<keyword evidence="8" id="KW-1185">Reference proteome</keyword>
<keyword evidence="5" id="KW-0175">Coiled coil</keyword>
<evidence type="ECO:0000256" key="4">
    <source>
        <dbReference type="PROSITE-ProRule" id="PRU00134"/>
    </source>
</evidence>
<comment type="caution">
    <text evidence="7">The sequence shown here is derived from an EMBL/GenBank/DDBJ whole genome shotgun (WGS) entry which is preliminary data.</text>
</comment>
<dbReference type="PROSITE" id="PS50865">
    <property type="entry name" value="ZF_MYND_2"/>
    <property type="match status" value="1"/>
</dbReference>
<proteinExistence type="predicted"/>
<name>A0ABQ5K6F2_9EUKA</name>
<dbReference type="InterPro" id="IPR011990">
    <property type="entry name" value="TPR-like_helical_dom_sf"/>
</dbReference>